<dbReference type="InterPro" id="IPR014001">
    <property type="entry name" value="Helicase_ATP-bd"/>
</dbReference>
<keyword evidence="4" id="KW-0347">Helicase</keyword>
<evidence type="ECO:0000313" key="12">
    <source>
        <dbReference type="EMBL" id="QJX00770.1"/>
    </source>
</evidence>
<reference evidence="13" key="1">
    <citation type="submission" date="2020-05" db="EMBL/GenBank/DDBJ databases">
        <title>Frigoriglobus tundricola gen. nov., sp. nov., a psychrotolerant cellulolytic planctomycete of the family Gemmataceae with two divergent copies of 16S rRNA gene.</title>
        <authorList>
            <person name="Kulichevskaya I.S."/>
            <person name="Ivanova A.A."/>
            <person name="Naumoff D.G."/>
            <person name="Beletsky A.V."/>
            <person name="Rijpstra W.I.C."/>
            <person name="Sinninghe Damste J.S."/>
            <person name="Mardanov A.V."/>
            <person name="Ravin N.V."/>
            <person name="Dedysh S.N."/>
        </authorList>
    </citation>
    <scope>NUCLEOTIDE SEQUENCE [LARGE SCALE GENOMIC DNA]</scope>
    <source>
        <strain evidence="13">PL17</strain>
    </source>
</reference>
<dbReference type="InterPro" id="IPR027417">
    <property type="entry name" value="P-loop_NTPase"/>
</dbReference>
<dbReference type="InterPro" id="IPR032438">
    <property type="entry name" value="ERCC3_RAD25_C"/>
</dbReference>
<dbReference type="EMBL" id="CP053452">
    <property type="protein sequence ID" value="QJX00770.1"/>
    <property type="molecule type" value="Genomic_DNA"/>
</dbReference>
<evidence type="ECO:0000256" key="5">
    <source>
        <dbReference type="ARBA" id="ARBA00022840"/>
    </source>
</evidence>
<dbReference type="SMART" id="SM00490">
    <property type="entry name" value="HELICc"/>
    <property type="match status" value="1"/>
</dbReference>
<keyword evidence="6" id="KW-0413">Isomerase</keyword>
<dbReference type="Proteomes" id="UP000503447">
    <property type="component" value="Chromosome"/>
</dbReference>
<dbReference type="SMART" id="SM00487">
    <property type="entry name" value="DEXDc"/>
    <property type="match status" value="1"/>
</dbReference>
<dbReference type="AlphaFoldDB" id="A0A6M5Z2W4"/>
<feature type="domain" description="Helicase ATP-binding" evidence="10">
    <location>
        <begin position="93"/>
        <end position="237"/>
    </location>
</feature>
<dbReference type="Gene3D" id="3.40.1170.30">
    <property type="match status" value="1"/>
</dbReference>
<evidence type="ECO:0000256" key="1">
    <source>
        <dbReference type="ARBA" id="ARBA00006637"/>
    </source>
</evidence>
<dbReference type="SUPFAM" id="SSF52540">
    <property type="entry name" value="P-loop containing nucleoside triphosphate hydrolases"/>
    <property type="match status" value="2"/>
</dbReference>
<feature type="domain" description="Helicase C-terminal" evidence="11">
    <location>
        <begin position="329"/>
        <end position="460"/>
    </location>
</feature>
<dbReference type="Gene3D" id="3.40.50.300">
    <property type="entry name" value="P-loop containing nucleotide triphosphate hydrolases"/>
    <property type="match status" value="2"/>
</dbReference>
<evidence type="ECO:0000256" key="6">
    <source>
        <dbReference type="ARBA" id="ARBA00023235"/>
    </source>
</evidence>
<evidence type="ECO:0000256" key="2">
    <source>
        <dbReference type="ARBA" id="ARBA00022741"/>
    </source>
</evidence>
<evidence type="ECO:0000256" key="7">
    <source>
        <dbReference type="ARBA" id="ARBA00034617"/>
    </source>
</evidence>
<dbReference type="Pfam" id="PF04851">
    <property type="entry name" value="ResIII"/>
    <property type="match status" value="1"/>
</dbReference>
<evidence type="ECO:0000256" key="8">
    <source>
        <dbReference type="ARBA" id="ARBA00034808"/>
    </source>
</evidence>
<dbReference type="CDD" id="cd17926">
    <property type="entry name" value="DEXHc_RE"/>
    <property type="match status" value="1"/>
</dbReference>
<protein>
    <recommendedName>
        <fullName evidence="8">DNA 3'-5' helicase</fullName>
        <ecNumber evidence="8">5.6.2.4</ecNumber>
    </recommendedName>
</protein>
<comment type="catalytic activity">
    <reaction evidence="9">
        <text>ATP + H2O = ADP + phosphate + H(+)</text>
        <dbReference type="Rhea" id="RHEA:13065"/>
        <dbReference type="ChEBI" id="CHEBI:15377"/>
        <dbReference type="ChEBI" id="CHEBI:15378"/>
        <dbReference type="ChEBI" id="CHEBI:30616"/>
        <dbReference type="ChEBI" id="CHEBI:43474"/>
        <dbReference type="ChEBI" id="CHEBI:456216"/>
        <dbReference type="EC" id="5.6.2.4"/>
    </reaction>
</comment>
<dbReference type="GO" id="GO:0005524">
    <property type="term" value="F:ATP binding"/>
    <property type="evidence" value="ECO:0007669"/>
    <property type="project" value="UniProtKB-KW"/>
</dbReference>
<evidence type="ECO:0000256" key="4">
    <source>
        <dbReference type="ARBA" id="ARBA00022806"/>
    </source>
</evidence>
<dbReference type="RefSeq" id="WP_171475456.1">
    <property type="nucleotide sequence ID" value="NZ_CP053452.2"/>
</dbReference>
<evidence type="ECO:0000256" key="3">
    <source>
        <dbReference type="ARBA" id="ARBA00022801"/>
    </source>
</evidence>
<evidence type="ECO:0000313" key="13">
    <source>
        <dbReference type="Proteomes" id="UP000503447"/>
    </source>
</evidence>
<comment type="catalytic activity">
    <reaction evidence="7">
        <text>Couples ATP hydrolysis with the unwinding of duplex DNA by translocating in the 3'-5' direction.</text>
        <dbReference type="EC" id="5.6.2.4"/>
    </reaction>
</comment>
<gene>
    <name evidence="12" type="ORF">FTUN_8408</name>
</gene>
<proteinExistence type="inferred from homology"/>
<evidence type="ECO:0000259" key="11">
    <source>
        <dbReference type="PROSITE" id="PS51194"/>
    </source>
</evidence>
<dbReference type="KEGG" id="ftj:FTUN_8408"/>
<keyword evidence="2" id="KW-0547">Nucleotide-binding</keyword>
<sequence length="460" mass="51716">MSDFPVSLAYDRGTVLVTGGPPGFVFDTLPGVVFDPRTSAHRAQGRHYRAIVEHLIREKVPYEDTARGWANEPAGWKLNSERTPREYQLHALNAWMKAGRRGVVVMPTGTGKTFVAFLCIEKVSRPTIIVTPKIDLMVQWARELEQSFGVTVGMVGGNEHNFQPLTVTTYDSAYIHLEKWSNRYGLIVFDECHHLPGPSFSEAANASLAPFRLGLTATPERADGGEQMFPQLIGSISYRLDINDAGDHLAPYETRRLFVDLTPDEEESYRNCREEYRKFVADRNISLSGPDGFRRFLFEASKTPDGWKALRAYREQKRIVQAASGKFKLLEELLERHAHDRVLIFTADNATVYEIARRYLIPAMTNQTKPKERKAILANFHAGAFNAVVTCQVLNEGVDVPAAGVGIVLSGTGSATENVQRLGRILRKYGDKQAVLYEVIAKNTAEEFVSDRRRQHRAFQ</sequence>
<dbReference type="InterPro" id="IPR040699">
    <property type="entry name" value="XPB_DRD"/>
</dbReference>
<dbReference type="PROSITE" id="PS51194">
    <property type="entry name" value="HELICASE_CTER"/>
    <property type="match status" value="1"/>
</dbReference>
<dbReference type="GO" id="GO:0016787">
    <property type="term" value="F:hydrolase activity"/>
    <property type="evidence" value="ECO:0007669"/>
    <property type="project" value="UniProtKB-KW"/>
</dbReference>
<keyword evidence="3" id="KW-0378">Hydrolase</keyword>
<dbReference type="PROSITE" id="PS51192">
    <property type="entry name" value="HELICASE_ATP_BIND_1"/>
    <property type="match status" value="1"/>
</dbReference>
<dbReference type="Pfam" id="PF18458">
    <property type="entry name" value="XPB_DRD"/>
    <property type="match status" value="1"/>
</dbReference>
<dbReference type="GO" id="GO:0003677">
    <property type="term" value="F:DNA binding"/>
    <property type="evidence" value="ECO:0007669"/>
    <property type="project" value="InterPro"/>
</dbReference>
<accession>A0A6M5Z2W4</accession>
<name>A0A6M5Z2W4_9BACT</name>
<keyword evidence="13" id="KW-1185">Reference proteome</keyword>
<comment type="similarity">
    <text evidence="1">Belongs to the helicase family. RAD25/XPB subfamily.</text>
</comment>
<evidence type="ECO:0000256" key="9">
    <source>
        <dbReference type="ARBA" id="ARBA00048988"/>
    </source>
</evidence>
<dbReference type="PANTHER" id="PTHR11274">
    <property type="entry name" value="RAD25/XP-B DNA REPAIR HELICASE"/>
    <property type="match status" value="1"/>
</dbReference>
<dbReference type="Pfam" id="PF16203">
    <property type="entry name" value="ERCC3_RAD25_C"/>
    <property type="match status" value="1"/>
</dbReference>
<organism evidence="12 13">
    <name type="scientific">Frigoriglobus tundricola</name>
    <dbReference type="NCBI Taxonomy" id="2774151"/>
    <lineage>
        <taxon>Bacteria</taxon>
        <taxon>Pseudomonadati</taxon>
        <taxon>Planctomycetota</taxon>
        <taxon>Planctomycetia</taxon>
        <taxon>Gemmatales</taxon>
        <taxon>Gemmataceae</taxon>
        <taxon>Frigoriglobus</taxon>
    </lineage>
</organism>
<dbReference type="InterPro" id="IPR001650">
    <property type="entry name" value="Helicase_C-like"/>
</dbReference>
<dbReference type="PANTHER" id="PTHR11274:SF0">
    <property type="entry name" value="GENERAL TRANSCRIPTION AND DNA REPAIR FACTOR IIH HELICASE SUBUNIT XPB"/>
    <property type="match status" value="1"/>
</dbReference>
<dbReference type="InterPro" id="IPR006935">
    <property type="entry name" value="Helicase/UvrB_N"/>
</dbReference>
<dbReference type="EC" id="5.6.2.4" evidence="8"/>
<keyword evidence="5" id="KW-0067">ATP-binding</keyword>
<evidence type="ECO:0000259" key="10">
    <source>
        <dbReference type="PROSITE" id="PS51192"/>
    </source>
</evidence>
<dbReference type="GO" id="GO:0043138">
    <property type="term" value="F:3'-5' DNA helicase activity"/>
    <property type="evidence" value="ECO:0007669"/>
    <property type="project" value="UniProtKB-EC"/>
</dbReference>
<dbReference type="InterPro" id="IPR050615">
    <property type="entry name" value="ATP-dep_DNA_Helicase"/>
</dbReference>